<feature type="binding site" evidence="6">
    <location>
        <position position="316"/>
    </location>
    <ligand>
        <name>[4Fe-4S] cluster</name>
        <dbReference type="ChEBI" id="CHEBI:49883"/>
        <note>4Fe-4S-S-AdoMet</note>
    </ligand>
</feature>
<dbReference type="AlphaFoldDB" id="A0A921I1H6"/>
<evidence type="ECO:0000259" key="8">
    <source>
        <dbReference type="PROSITE" id="PS51918"/>
    </source>
</evidence>
<reference evidence="9" key="2">
    <citation type="submission" date="2021-09" db="EMBL/GenBank/DDBJ databases">
        <authorList>
            <person name="Gilroy R."/>
        </authorList>
    </citation>
    <scope>NUCLEOTIDE SEQUENCE</scope>
    <source>
        <strain evidence="9">ChiSjej5B23-16112</strain>
    </source>
</reference>
<evidence type="ECO:0000256" key="7">
    <source>
        <dbReference type="SAM" id="MobiDB-lite"/>
    </source>
</evidence>
<keyword evidence="5 6" id="KW-0411">Iron-sulfur</keyword>
<dbReference type="Pfam" id="PF08497">
    <property type="entry name" value="Radical_SAM_N"/>
    <property type="match status" value="1"/>
</dbReference>
<dbReference type="NCBIfam" id="TIGR03904">
    <property type="entry name" value="SAM_YgiQ"/>
    <property type="match status" value="1"/>
</dbReference>
<evidence type="ECO:0000256" key="3">
    <source>
        <dbReference type="ARBA" id="ARBA00022723"/>
    </source>
</evidence>
<dbReference type="Gene3D" id="3.80.30.20">
    <property type="entry name" value="tm_1862 like domain"/>
    <property type="match status" value="1"/>
</dbReference>
<reference evidence="9" key="1">
    <citation type="journal article" date="2021" name="PeerJ">
        <title>Extensive microbial diversity within the chicken gut microbiome revealed by metagenomics and culture.</title>
        <authorList>
            <person name="Gilroy R."/>
            <person name="Ravi A."/>
            <person name="Getino M."/>
            <person name="Pursley I."/>
            <person name="Horton D.L."/>
            <person name="Alikhan N.F."/>
            <person name="Baker D."/>
            <person name="Gharbi K."/>
            <person name="Hall N."/>
            <person name="Watson M."/>
            <person name="Adriaenssens E.M."/>
            <person name="Foster-Nyarko E."/>
            <person name="Jarju S."/>
            <person name="Secka A."/>
            <person name="Antonio M."/>
            <person name="Oren A."/>
            <person name="Chaudhuri R.R."/>
            <person name="La Ragione R."/>
            <person name="Hildebrand F."/>
            <person name="Pallen M.J."/>
        </authorList>
    </citation>
    <scope>NUCLEOTIDE SEQUENCE</scope>
    <source>
        <strain evidence="9">ChiSjej5B23-16112</strain>
    </source>
</reference>
<dbReference type="HAMAP" id="MF_01251">
    <property type="entry name" value="UPF0313"/>
    <property type="match status" value="1"/>
</dbReference>
<dbReference type="EMBL" id="DYVY01000128">
    <property type="protein sequence ID" value="HJF94725.1"/>
    <property type="molecule type" value="Genomic_DNA"/>
</dbReference>
<gene>
    <name evidence="9" type="ORF">K8V82_08020</name>
</gene>
<dbReference type="Proteomes" id="UP000769156">
    <property type="component" value="Unassembled WGS sequence"/>
</dbReference>
<dbReference type="InterPro" id="IPR007197">
    <property type="entry name" value="rSAM"/>
</dbReference>
<dbReference type="SFLD" id="SFLDG01082">
    <property type="entry name" value="B12-binding_domain_containing"/>
    <property type="match status" value="1"/>
</dbReference>
<evidence type="ECO:0000256" key="4">
    <source>
        <dbReference type="ARBA" id="ARBA00023004"/>
    </source>
</evidence>
<dbReference type="SFLD" id="SFLDS00029">
    <property type="entry name" value="Radical_SAM"/>
    <property type="match status" value="1"/>
</dbReference>
<dbReference type="PROSITE" id="PS51918">
    <property type="entry name" value="RADICAL_SAM"/>
    <property type="match status" value="1"/>
</dbReference>
<dbReference type="SMART" id="SM00729">
    <property type="entry name" value="Elp3"/>
    <property type="match status" value="1"/>
</dbReference>
<comment type="caution">
    <text evidence="9">The sequence shown here is derived from an EMBL/GenBank/DDBJ whole genome shotgun (WGS) entry which is preliminary data.</text>
</comment>
<keyword evidence="2 6" id="KW-0949">S-adenosyl-L-methionine</keyword>
<feature type="binding site" evidence="6">
    <location>
        <position position="309"/>
    </location>
    <ligand>
        <name>[4Fe-4S] cluster</name>
        <dbReference type="ChEBI" id="CHEBI:49883"/>
        <note>4Fe-4S-S-AdoMet</note>
    </ligand>
</feature>
<dbReference type="InterPro" id="IPR023404">
    <property type="entry name" value="rSAM_horseshoe"/>
</dbReference>
<accession>A0A921I1H6</accession>
<feature type="domain" description="Radical SAM core" evidence="8">
    <location>
        <begin position="294"/>
        <end position="566"/>
    </location>
</feature>
<dbReference type="GO" id="GO:0051539">
    <property type="term" value="F:4 iron, 4 sulfur cluster binding"/>
    <property type="evidence" value="ECO:0007669"/>
    <property type="project" value="UniProtKB-KW"/>
</dbReference>
<evidence type="ECO:0000256" key="6">
    <source>
        <dbReference type="HAMAP-Rule" id="MF_01251"/>
    </source>
</evidence>
<evidence type="ECO:0000256" key="1">
    <source>
        <dbReference type="ARBA" id="ARBA00022485"/>
    </source>
</evidence>
<comment type="similarity">
    <text evidence="6">Belongs to the UPF0313 family.</text>
</comment>
<protein>
    <submittedName>
        <fullName evidence="9">YgiQ family radical SAM protein</fullName>
    </submittedName>
</protein>
<dbReference type="PANTHER" id="PTHR32331:SF0">
    <property type="entry name" value="UPF0313 PROTEIN YGIQ"/>
    <property type="match status" value="1"/>
</dbReference>
<feature type="region of interest" description="Disordered" evidence="7">
    <location>
        <begin position="600"/>
        <end position="643"/>
    </location>
</feature>
<sequence length="643" mass="73639">MKQGFLPICRKEMEDRGWSQPDFVYVSGDAYVDHPSFGHAIITRLLESLGYKVCILAQPDWRKRESIMEFGEPRLAFLVSAGNMDSMVNHYTVAKRKRRTDAFSPGGVMGKRPDYAVVVYCNLIRQVYKHTPVIIGGIEASLRRLAHYDYWSDTLKRSILLDSGADLISYGMGERSIAAIAEALDAGLSIRDLTYIDGTVCKVRDLSSVYDPVILPSYEDLKRDRINYAKSFYTQYCNTDPFSGRRLVEPYSDHCFVVQNPPSKPLSQEELDQVYSYPYMRTWHPSYQEAGGIPAIQEVKFSLVSNRGCFGGCSFCALTFHQGRILQTRSHESLLSEARQMTQDQDFKGYIHDVGGPTANFRQPSCKKQLTEGVCSRRQCLFPKPCKNMEVSHKDYVKLLRKLRDVPGVKKVFIRSGIRFDYVMADRDDTFLRELCMYHVSGQLKVAPEHIADSVLQKMGKPENSVYQSFVQKYEKINRQLGKKQYLVPYLMSSHPGSTLKEAIALAEYLRDLGVMPEQVQDFYPTPSTISTCMYYTEVDPRNMEKVYVPKNPHEKAMQRALIQFRDPKNYDLVLEALKREGRMDLVGFDRKCLIRPRKPKEKESGIVQKKPRKNPYASGPGERGARKSGKKKIIRNIHKKKA</sequence>
<comment type="cofactor">
    <cofactor evidence="6">
        <name>[4Fe-4S] cluster</name>
        <dbReference type="ChEBI" id="CHEBI:49883"/>
    </cofactor>
    <text evidence="6">Binds 1 [4Fe-4S] cluster. The cluster is coordinated with 3 cysteines and an exchangeable S-adenosyl-L-methionine.</text>
</comment>
<evidence type="ECO:0000313" key="10">
    <source>
        <dbReference type="Proteomes" id="UP000769156"/>
    </source>
</evidence>
<dbReference type="GO" id="GO:0003824">
    <property type="term" value="F:catalytic activity"/>
    <property type="evidence" value="ECO:0007669"/>
    <property type="project" value="InterPro"/>
</dbReference>
<evidence type="ECO:0000256" key="5">
    <source>
        <dbReference type="ARBA" id="ARBA00023014"/>
    </source>
</evidence>
<evidence type="ECO:0000313" key="9">
    <source>
        <dbReference type="EMBL" id="HJF94725.1"/>
    </source>
</evidence>
<dbReference type="SFLD" id="SFLDG01069">
    <property type="entry name" value="UPF0313"/>
    <property type="match status" value="1"/>
</dbReference>
<evidence type="ECO:0000256" key="2">
    <source>
        <dbReference type="ARBA" id="ARBA00022691"/>
    </source>
</evidence>
<organism evidence="9 10">
    <name type="scientific">Lachnoclostridium phocaeense</name>
    <dbReference type="NCBI Taxonomy" id="1871021"/>
    <lineage>
        <taxon>Bacteria</taxon>
        <taxon>Bacillati</taxon>
        <taxon>Bacillota</taxon>
        <taxon>Clostridia</taxon>
        <taxon>Lachnospirales</taxon>
        <taxon>Lachnospiraceae</taxon>
    </lineage>
</organism>
<proteinExistence type="inferred from homology"/>
<dbReference type="SUPFAM" id="SSF102114">
    <property type="entry name" value="Radical SAM enzymes"/>
    <property type="match status" value="1"/>
</dbReference>
<keyword evidence="3 6" id="KW-0479">Metal-binding</keyword>
<dbReference type="InterPro" id="IPR006638">
    <property type="entry name" value="Elp3/MiaA/NifB-like_rSAM"/>
</dbReference>
<feature type="binding site" evidence="6">
    <location>
        <position position="313"/>
    </location>
    <ligand>
        <name>[4Fe-4S] cluster</name>
        <dbReference type="ChEBI" id="CHEBI:49883"/>
        <note>4Fe-4S-S-AdoMet</note>
    </ligand>
</feature>
<dbReference type="Pfam" id="PF11842">
    <property type="entry name" value="DUF3362"/>
    <property type="match status" value="1"/>
</dbReference>
<feature type="compositionally biased region" description="Basic residues" evidence="7">
    <location>
        <begin position="627"/>
        <end position="643"/>
    </location>
</feature>
<name>A0A921I1H6_9FIRM</name>
<dbReference type="InterPro" id="IPR022946">
    <property type="entry name" value="UPF0313"/>
</dbReference>
<dbReference type="InterPro" id="IPR058240">
    <property type="entry name" value="rSAM_sf"/>
</dbReference>
<dbReference type="PANTHER" id="PTHR32331">
    <property type="entry name" value="UPF0313 PROTEIN YGIQ"/>
    <property type="match status" value="1"/>
</dbReference>
<dbReference type="InterPro" id="IPR013704">
    <property type="entry name" value="UPF0313_N"/>
</dbReference>
<keyword evidence="4 6" id="KW-0408">Iron</keyword>
<dbReference type="InterPro" id="IPR024560">
    <property type="entry name" value="UPF0313_C"/>
</dbReference>
<dbReference type="GO" id="GO:0005506">
    <property type="term" value="F:iron ion binding"/>
    <property type="evidence" value="ECO:0007669"/>
    <property type="project" value="UniProtKB-UniRule"/>
</dbReference>
<keyword evidence="1 6" id="KW-0004">4Fe-4S</keyword>